<evidence type="ECO:0000256" key="7">
    <source>
        <dbReference type="ARBA" id="ARBA00023235"/>
    </source>
</evidence>
<dbReference type="InterPro" id="IPR020892">
    <property type="entry name" value="Cyclophilin-type_PPIase_CS"/>
</dbReference>
<sequence>MSEPIDLTGDSGVVKTILTEAKYDEKPENGHEVEVHYTGKFESGSVFDSSHKRNATFKFILGAGNVIKGWDVGVASMKLGEKSLFVIQPEYGYGAAGAGSSIPPNSVLHFEIELINSRPKPKDSNDMSTEERIQAATDAKAIGNEKFMKGQYRAAISMYEDGVKYLAERDTWADEARKVSDVIKLQCHLNLANCFLKTEDYYNAETNAAEALRLDPSNVKGLYRRAMARVKLESYAEAIEDLTQLLKVEPKNGDAANLYKVTKARLHEQNERAKKKFGGIFKNLSLYNEKTGIRNMGLMPRVYLDLSVGDERYRLVIALFEDTVPKTVKNFQTLCDEKSDVNYKGNKFHRLIKGFMIQGGDVTNGDGTGGVSIYGDQFDDENFKDQHTERGLLSMANCGPNTNNSQFFITFVATPHLNGRHVVFGKVVEGMEVLDVLENLETSENERPKVDVTIEGCGTL</sequence>
<dbReference type="PROSITE" id="PS00170">
    <property type="entry name" value="CSA_PPIASE_1"/>
    <property type="match status" value="1"/>
</dbReference>
<dbReference type="Pfam" id="PF00254">
    <property type="entry name" value="FKBP_C"/>
    <property type="match status" value="1"/>
</dbReference>
<dbReference type="SMART" id="SM00028">
    <property type="entry name" value="TPR"/>
    <property type="match status" value="3"/>
</dbReference>
<evidence type="ECO:0000256" key="3">
    <source>
        <dbReference type="ARBA" id="ARBA00022729"/>
    </source>
</evidence>
<dbReference type="FunFam" id="2.40.100.10:FF:000019">
    <property type="entry name" value="Peptidyl-prolyl cis-trans isomerase"/>
    <property type="match status" value="1"/>
</dbReference>
<keyword evidence="13" id="KW-1185">Reference proteome</keyword>
<feature type="repeat" description="TPR" evidence="9">
    <location>
        <begin position="185"/>
        <end position="218"/>
    </location>
</feature>
<dbReference type="GO" id="GO:0006457">
    <property type="term" value="P:protein folding"/>
    <property type="evidence" value="ECO:0007669"/>
    <property type="project" value="InterPro"/>
</dbReference>
<dbReference type="PROSITE" id="PS50059">
    <property type="entry name" value="FKBP_PPIASE"/>
    <property type="match status" value="1"/>
</dbReference>
<dbReference type="InterPro" id="IPR050754">
    <property type="entry name" value="FKBP4/5/8-like"/>
</dbReference>
<evidence type="ECO:0000256" key="8">
    <source>
        <dbReference type="PROSITE-ProRule" id="PRU00277"/>
    </source>
</evidence>
<dbReference type="InterPro" id="IPR019734">
    <property type="entry name" value="TPR_rpt"/>
</dbReference>
<dbReference type="PROSITE" id="PS50005">
    <property type="entry name" value="TPR"/>
    <property type="match status" value="2"/>
</dbReference>
<dbReference type="GO" id="GO:0003755">
    <property type="term" value="F:peptidyl-prolyl cis-trans isomerase activity"/>
    <property type="evidence" value="ECO:0007669"/>
    <property type="project" value="UniProtKB-KW"/>
</dbReference>
<feature type="repeat" description="TPR" evidence="9">
    <location>
        <begin position="219"/>
        <end position="252"/>
    </location>
</feature>
<dbReference type="Gene3D" id="3.10.50.40">
    <property type="match status" value="1"/>
</dbReference>
<keyword evidence="6 8" id="KW-0697">Rotamase</keyword>
<dbReference type="InterPro" id="IPR001179">
    <property type="entry name" value="PPIase_FKBP_dom"/>
</dbReference>
<dbReference type="EMBL" id="BLIY01000001">
    <property type="protein sequence ID" value="GFE52674.1"/>
    <property type="molecule type" value="Genomic_DNA"/>
</dbReference>
<dbReference type="InterPro" id="IPR029000">
    <property type="entry name" value="Cyclophilin-like_dom_sf"/>
</dbReference>
<dbReference type="PRINTS" id="PR00153">
    <property type="entry name" value="CSAPPISMRASE"/>
</dbReference>
<dbReference type="Pfam" id="PF13181">
    <property type="entry name" value="TPR_8"/>
    <property type="match status" value="2"/>
</dbReference>
<reference evidence="12" key="1">
    <citation type="submission" date="2019-12" db="EMBL/GenBank/DDBJ databases">
        <title>Genome sequence of Babesia ovis.</title>
        <authorList>
            <person name="Yamagishi J."/>
            <person name="Sevinc F."/>
            <person name="Xuan X."/>
        </authorList>
    </citation>
    <scope>NUCLEOTIDE SEQUENCE</scope>
    <source>
        <strain evidence="12">Selcuk</strain>
    </source>
</reference>
<evidence type="ECO:0000256" key="6">
    <source>
        <dbReference type="ARBA" id="ARBA00023110"/>
    </source>
</evidence>
<evidence type="ECO:0000259" key="10">
    <source>
        <dbReference type="PROSITE" id="PS50059"/>
    </source>
</evidence>
<dbReference type="PANTHER" id="PTHR46512">
    <property type="entry name" value="PEPTIDYLPROLYL ISOMERASE"/>
    <property type="match status" value="1"/>
</dbReference>
<dbReference type="SUPFAM" id="SSF50891">
    <property type="entry name" value="Cyclophilin-like"/>
    <property type="match status" value="1"/>
</dbReference>
<proteinExistence type="predicted"/>
<dbReference type="FunFam" id="3.10.50.40:FF:000006">
    <property type="entry name" value="Peptidyl-prolyl cis-trans isomerase"/>
    <property type="match status" value="1"/>
</dbReference>
<evidence type="ECO:0000313" key="12">
    <source>
        <dbReference type="EMBL" id="GFE52674.1"/>
    </source>
</evidence>
<accession>A0A9W5TBH3</accession>
<name>A0A9W5TBH3_BABOV</name>
<dbReference type="InterPro" id="IPR011990">
    <property type="entry name" value="TPR-like_helical_dom_sf"/>
</dbReference>
<evidence type="ECO:0000256" key="5">
    <source>
        <dbReference type="ARBA" id="ARBA00022803"/>
    </source>
</evidence>
<dbReference type="OrthoDB" id="1902587at2759"/>
<evidence type="ECO:0000256" key="2">
    <source>
        <dbReference type="ARBA" id="ARBA00013194"/>
    </source>
</evidence>
<dbReference type="InterPro" id="IPR046357">
    <property type="entry name" value="PPIase_dom_sf"/>
</dbReference>
<dbReference type="PROSITE" id="PS50072">
    <property type="entry name" value="CSA_PPIASE_2"/>
    <property type="match status" value="1"/>
</dbReference>
<evidence type="ECO:0000259" key="11">
    <source>
        <dbReference type="PROSITE" id="PS50072"/>
    </source>
</evidence>
<dbReference type="SUPFAM" id="SSF54534">
    <property type="entry name" value="FKBP-like"/>
    <property type="match status" value="1"/>
</dbReference>
<keyword evidence="7 8" id="KW-0413">Isomerase</keyword>
<evidence type="ECO:0000256" key="1">
    <source>
        <dbReference type="ARBA" id="ARBA00000971"/>
    </source>
</evidence>
<dbReference type="SUPFAM" id="SSF48452">
    <property type="entry name" value="TPR-like"/>
    <property type="match status" value="1"/>
</dbReference>
<dbReference type="AlphaFoldDB" id="A0A9W5TBH3"/>
<evidence type="ECO:0000256" key="9">
    <source>
        <dbReference type="PROSITE-ProRule" id="PRU00339"/>
    </source>
</evidence>
<keyword evidence="3" id="KW-0732">Signal</keyword>
<dbReference type="InterPro" id="IPR002130">
    <property type="entry name" value="Cyclophilin-type_PPIase_dom"/>
</dbReference>
<keyword evidence="5 9" id="KW-0802">TPR repeat</keyword>
<protein>
    <recommendedName>
        <fullName evidence="2 8">peptidylprolyl isomerase</fullName>
        <ecNumber evidence="2 8">5.2.1.8</ecNumber>
    </recommendedName>
</protein>
<organism evidence="12 13">
    <name type="scientific">Babesia ovis</name>
    <dbReference type="NCBI Taxonomy" id="5869"/>
    <lineage>
        <taxon>Eukaryota</taxon>
        <taxon>Sar</taxon>
        <taxon>Alveolata</taxon>
        <taxon>Apicomplexa</taxon>
        <taxon>Aconoidasida</taxon>
        <taxon>Piroplasmida</taxon>
        <taxon>Babesiidae</taxon>
        <taxon>Babesia</taxon>
    </lineage>
</organism>
<evidence type="ECO:0000313" key="13">
    <source>
        <dbReference type="Proteomes" id="UP001057455"/>
    </source>
</evidence>
<feature type="domain" description="PPIase cyclophilin-type" evidence="11">
    <location>
        <begin position="303"/>
        <end position="459"/>
    </location>
</feature>
<evidence type="ECO:0000256" key="4">
    <source>
        <dbReference type="ARBA" id="ARBA00022737"/>
    </source>
</evidence>
<comment type="caution">
    <text evidence="12">The sequence shown here is derived from an EMBL/GenBank/DDBJ whole genome shotgun (WGS) entry which is preliminary data.</text>
</comment>
<feature type="domain" description="PPIase FKBP-type" evidence="10">
    <location>
        <begin position="30"/>
        <end position="118"/>
    </location>
</feature>
<dbReference type="Pfam" id="PF00160">
    <property type="entry name" value="Pro_isomerase"/>
    <property type="match status" value="1"/>
</dbReference>
<dbReference type="Gene3D" id="1.25.40.10">
    <property type="entry name" value="Tetratricopeptide repeat domain"/>
    <property type="match status" value="1"/>
</dbReference>
<gene>
    <name evidence="12" type="ORF">BaOVIS_000780</name>
</gene>
<dbReference type="Gene3D" id="2.40.100.10">
    <property type="entry name" value="Cyclophilin-like"/>
    <property type="match status" value="1"/>
</dbReference>
<dbReference type="Proteomes" id="UP001057455">
    <property type="component" value="Unassembled WGS sequence"/>
</dbReference>
<dbReference type="EC" id="5.2.1.8" evidence="2 8"/>
<dbReference type="PANTHER" id="PTHR46512:SF9">
    <property type="entry name" value="PEPTIDYLPROLYL ISOMERASE"/>
    <property type="match status" value="1"/>
</dbReference>
<comment type="catalytic activity">
    <reaction evidence="1 8">
        <text>[protein]-peptidylproline (omega=180) = [protein]-peptidylproline (omega=0)</text>
        <dbReference type="Rhea" id="RHEA:16237"/>
        <dbReference type="Rhea" id="RHEA-COMP:10747"/>
        <dbReference type="Rhea" id="RHEA-COMP:10748"/>
        <dbReference type="ChEBI" id="CHEBI:83833"/>
        <dbReference type="ChEBI" id="CHEBI:83834"/>
        <dbReference type="EC" id="5.2.1.8"/>
    </reaction>
</comment>
<keyword evidence="4" id="KW-0677">Repeat</keyword>